<dbReference type="PANTHER" id="PTHR10887">
    <property type="entry name" value="DNA2/NAM7 HELICASE FAMILY"/>
    <property type="match status" value="1"/>
</dbReference>
<keyword evidence="1" id="KW-1133">Transmembrane helix</keyword>
<comment type="caution">
    <text evidence="3">The sequence shown here is derived from an EMBL/GenBank/DDBJ whole genome shotgun (WGS) entry which is preliminary data.</text>
</comment>
<dbReference type="Pfam" id="PF13087">
    <property type="entry name" value="AAA_12"/>
    <property type="match status" value="1"/>
</dbReference>
<dbReference type="InterPro" id="IPR045055">
    <property type="entry name" value="DNA2/NAM7-like"/>
</dbReference>
<accession>A0AAN6MX86</accession>
<organism evidence="3 4">
    <name type="scientific">Diplogelasinospora grovesii</name>
    <dbReference type="NCBI Taxonomy" id="303347"/>
    <lineage>
        <taxon>Eukaryota</taxon>
        <taxon>Fungi</taxon>
        <taxon>Dikarya</taxon>
        <taxon>Ascomycota</taxon>
        <taxon>Pezizomycotina</taxon>
        <taxon>Sordariomycetes</taxon>
        <taxon>Sordariomycetidae</taxon>
        <taxon>Sordariales</taxon>
        <taxon>Diplogelasinosporaceae</taxon>
        <taxon>Diplogelasinospora</taxon>
    </lineage>
</organism>
<evidence type="ECO:0000256" key="1">
    <source>
        <dbReference type="SAM" id="Phobius"/>
    </source>
</evidence>
<keyword evidence="1" id="KW-0812">Transmembrane</keyword>
<dbReference type="InterPro" id="IPR041679">
    <property type="entry name" value="DNA2/NAM7-like_C"/>
</dbReference>
<dbReference type="Gene3D" id="3.40.50.300">
    <property type="entry name" value="P-loop containing nucleotide triphosphate hydrolases"/>
    <property type="match status" value="2"/>
</dbReference>
<name>A0AAN6MX86_9PEZI</name>
<proteinExistence type="predicted"/>
<protein>
    <recommendedName>
        <fullName evidence="2">DNA2/NAM7 helicase-like C-terminal domain-containing protein</fullName>
    </recommendedName>
</protein>
<evidence type="ECO:0000313" key="3">
    <source>
        <dbReference type="EMBL" id="KAK3934634.1"/>
    </source>
</evidence>
<dbReference type="InterPro" id="IPR027417">
    <property type="entry name" value="P-loop_NTPase"/>
</dbReference>
<dbReference type="PANTHER" id="PTHR10887:SF495">
    <property type="entry name" value="HELICASE SENATAXIN ISOFORM X1-RELATED"/>
    <property type="match status" value="1"/>
</dbReference>
<reference evidence="4" key="1">
    <citation type="journal article" date="2023" name="Mol. Phylogenet. Evol.">
        <title>Genome-scale phylogeny and comparative genomics of the fungal order Sordariales.</title>
        <authorList>
            <person name="Hensen N."/>
            <person name="Bonometti L."/>
            <person name="Westerberg I."/>
            <person name="Brannstrom I.O."/>
            <person name="Guillou S."/>
            <person name="Cros-Aarteil S."/>
            <person name="Calhoun S."/>
            <person name="Haridas S."/>
            <person name="Kuo A."/>
            <person name="Mondo S."/>
            <person name="Pangilinan J."/>
            <person name="Riley R."/>
            <person name="LaButti K."/>
            <person name="Andreopoulos B."/>
            <person name="Lipzen A."/>
            <person name="Chen C."/>
            <person name="Yan M."/>
            <person name="Daum C."/>
            <person name="Ng V."/>
            <person name="Clum A."/>
            <person name="Steindorff A."/>
            <person name="Ohm R.A."/>
            <person name="Martin F."/>
            <person name="Silar P."/>
            <person name="Natvig D.O."/>
            <person name="Lalanne C."/>
            <person name="Gautier V."/>
            <person name="Ament-Velasquez S.L."/>
            <person name="Kruys A."/>
            <person name="Hutchinson M.I."/>
            <person name="Powell A.J."/>
            <person name="Barry K."/>
            <person name="Miller A.N."/>
            <person name="Grigoriev I.V."/>
            <person name="Debuchy R."/>
            <person name="Gladieux P."/>
            <person name="Hiltunen Thoren M."/>
            <person name="Johannesson H."/>
        </authorList>
    </citation>
    <scope>NUCLEOTIDE SEQUENCE [LARGE SCALE GENOMIC DNA]</scope>
    <source>
        <strain evidence="4">CBS 340.73</strain>
    </source>
</reference>
<evidence type="ECO:0000313" key="4">
    <source>
        <dbReference type="Proteomes" id="UP001303473"/>
    </source>
</evidence>
<dbReference type="EMBL" id="MU853972">
    <property type="protein sequence ID" value="KAK3934634.1"/>
    <property type="molecule type" value="Genomic_DNA"/>
</dbReference>
<keyword evidence="4" id="KW-1185">Reference proteome</keyword>
<dbReference type="SUPFAM" id="SSF52540">
    <property type="entry name" value="P-loop containing nucleoside triphosphate hydrolases"/>
    <property type="match status" value="1"/>
</dbReference>
<dbReference type="Proteomes" id="UP001303473">
    <property type="component" value="Unassembled WGS sequence"/>
</dbReference>
<feature type="domain" description="DNA2/NAM7 helicase-like C-terminal" evidence="2">
    <location>
        <begin position="772"/>
        <end position="902"/>
    </location>
</feature>
<gene>
    <name evidence="3" type="ORF">QBC46DRAFT_426539</name>
</gene>
<sequence length="1029" mass="114391">MVYNNIRGPSYIIRITTYTERYGAGQRTSPPFGPKLGAYVTAIEINDASILTALLMLEVCTPVTLGAFATPLVRVLISLSLANAQFGGTCGDGRLWVPDVLAKASDRKAVFQGGLFEELTAYHDLASQTEFVVIFPHAYALERSNKYLLASMPPEPRPVFRYSNGDWSMDRYLSEITKLAEAREYVTRTFKFDNRRDYLVSISQGVAQDVFYLAEDVEAIRKREVQYIFLRTSEDTDDKASEFRGLVWHNLDKEKYGQSLTRLLNGRGAQLGVAFNSPPAPEPSGENRDRVIRPARLEGIDKFGHRKCDFVMMVRRPTGWDPGFNVRNHPIKAYKAYEAADKDVYPGIFVKFDAGVDIAKRRVNEAQMALAQDEVFVPSTASAFTAFTAPLAGGAGPASAAGDDAFDTNAYYHQQLMHYLLATPPLPSSGDADPNDLTAALCNLDIRDRHFALPYVRIDEDMDGTVCEACLMGLNTETTNSLRSFFRMTRLGLVPIIGFAGSGKTQTLTHTATVYMFHRTIGKLHCSVPTHVATTNFAGRLFGMAEKARQKLGPEHYKRQWTDNSVHINTQADTDPYRSSPWQFKLSACFWLWEAIKYPEDQQQKLSPDLLAIRLRMATSPKYYGFCRFDNGGVKVSFSEVSQSLTLGESESLHVIVKKLLGMVIMAADAGHRTLLVIGTTSISTVDALQVWGYSCRPCAMAGDEKQLPPAVMTAGHTKDGKILNAFAQFAKVSVLEQIKRTGWPCLVLTCQRRIVSGGFDIAKEVIYKEIGHDEFSYGDRTSSETNPEAQKIKTWLVNKYRATTSPQGKVLPMFFHCPDIVIVTPYQGNLEQLEAALRSPDRQPERAQVKFNTTDSFRAREGLIVIFILVITAAMGPLLVAGPHRICVGLIRHKGALFIVGGITTVSSTSKDQGWSRSLLAARCKVWPRSRPPPLVVVKVVVVAQLGVATRRRVEAAEGPAGLLRVRVEAGVVLVVDHATDPVVEQRRRYIALSFFYCFNLYLPLECFDPYYDLDLVMSISSLLRSAE</sequence>
<evidence type="ECO:0000259" key="2">
    <source>
        <dbReference type="Pfam" id="PF13087"/>
    </source>
</evidence>
<dbReference type="AlphaFoldDB" id="A0AAN6MX86"/>
<feature type="transmembrane region" description="Helical" evidence="1">
    <location>
        <begin position="863"/>
        <end position="883"/>
    </location>
</feature>
<keyword evidence="1" id="KW-0472">Membrane</keyword>